<reference evidence="2 3" key="1">
    <citation type="submission" date="2016-05" db="EMBL/GenBank/DDBJ databases">
        <title>Paenibacillus sp. 1ZS3-15 nov., isolated from the rhizosphere soil.</title>
        <authorList>
            <person name="Zhang X.X."/>
            <person name="Zhang J."/>
        </authorList>
    </citation>
    <scope>NUCLEOTIDE SEQUENCE [LARGE SCALE GENOMIC DNA]</scope>
    <source>
        <strain evidence="2 3">1ZS3-15</strain>
    </source>
</reference>
<comment type="caution">
    <text evidence="2">The sequence shown here is derived from an EMBL/GenBank/DDBJ whole genome shotgun (WGS) entry which is preliminary data.</text>
</comment>
<keyword evidence="2" id="KW-0378">Hydrolase</keyword>
<dbReference type="GO" id="GO:0016787">
    <property type="term" value="F:hydrolase activity"/>
    <property type="evidence" value="ECO:0007669"/>
    <property type="project" value="UniProtKB-KW"/>
</dbReference>
<evidence type="ECO:0000259" key="1">
    <source>
        <dbReference type="PROSITE" id="PS51462"/>
    </source>
</evidence>
<dbReference type="STRING" id="1850517.A8708_15285"/>
<evidence type="ECO:0000313" key="3">
    <source>
        <dbReference type="Proteomes" id="UP000078454"/>
    </source>
</evidence>
<dbReference type="InterPro" id="IPR000086">
    <property type="entry name" value="NUDIX_hydrolase_dom"/>
</dbReference>
<dbReference type="AlphaFoldDB" id="A0A198A7Z0"/>
<name>A0A198A7Z0_9BACL</name>
<sequence length="169" mass="19561">MITLRMMSTALLWNQHDELLMMKRALNRTISPGLWAAIGGHLEPHEISQPRTACFREVWEETGIEQDEIQDLQLQYVLLRLNGQEIRQQFFYVGTTDVTPRIVTSEGDLHWIHKSAVLDRPMPYIFRCLLEHYFSVGRTSHPWIGSAGVQLGTDTPTIHWNPLLDPMQI</sequence>
<evidence type="ECO:0000313" key="2">
    <source>
        <dbReference type="EMBL" id="OAS17594.1"/>
    </source>
</evidence>
<dbReference type="RefSeq" id="WP_068665491.1">
    <property type="nucleotide sequence ID" value="NZ_LYPB01000071.1"/>
</dbReference>
<dbReference type="Gene3D" id="3.90.79.10">
    <property type="entry name" value="Nucleoside Triphosphate Pyrophosphohydrolase"/>
    <property type="match status" value="1"/>
</dbReference>
<gene>
    <name evidence="2" type="ORF">A8708_15285</name>
</gene>
<dbReference type="OrthoDB" id="9804563at2"/>
<keyword evidence="3" id="KW-1185">Reference proteome</keyword>
<dbReference type="Proteomes" id="UP000078454">
    <property type="component" value="Unassembled WGS sequence"/>
</dbReference>
<dbReference type="Pfam" id="PF00293">
    <property type="entry name" value="NUDIX"/>
    <property type="match status" value="1"/>
</dbReference>
<feature type="domain" description="Nudix hydrolase" evidence="1">
    <location>
        <begin position="3"/>
        <end position="134"/>
    </location>
</feature>
<accession>A0A198A7Z0</accession>
<protein>
    <submittedName>
        <fullName evidence="2">NUDIX hydrolase</fullName>
    </submittedName>
</protein>
<dbReference type="SUPFAM" id="SSF55811">
    <property type="entry name" value="Nudix"/>
    <property type="match status" value="1"/>
</dbReference>
<dbReference type="EMBL" id="LYPB01000071">
    <property type="protein sequence ID" value="OAS17594.1"/>
    <property type="molecule type" value="Genomic_DNA"/>
</dbReference>
<proteinExistence type="predicted"/>
<dbReference type="InterPro" id="IPR015797">
    <property type="entry name" value="NUDIX_hydrolase-like_dom_sf"/>
</dbReference>
<organism evidence="2 3">
    <name type="scientific">Paenibacillus oryzisoli</name>
    <dbReference type="NCBI Taxonomy" id="1850517"/>
    <lineage>
        <taxon>Bacteria</taxon>
        <taxon>Bacillati</taxon>
        <taxon>Bacillota</taxon>
        <taxon>Bacilli</taxon>
        <taxon>Bacillales</taxon>
        <taxon>Paenibacillaceae</taxon>
        <taxon>Paenibacillus</taxon>
    </lineage>
</organism>
<dbReference type="PROSITE" id="PS51462">
    <property type="entry name" value="NUDIX"/>
    <property type="match status" value="1"/>
</dbReference>